<dbReference type="RefSeq" id="WP_081171518.1">
    <property type="nucleotide sequence ID" value="NZ_LWBP01000254.1"/>
</dbReference>
<accession>A0A1V9EI72</accession>
<dbReference type="STRING" id="550983.A4R26_09755"/>
<dbReference type="Proteomes" id="UP000192276">
    <property type="component" value="Unassembled WGS sequence"/>
</dbReference>
<dbReference type="EMBL" id="LWBP01000254">
    <property type="protein sequence ID" value="OQP45761.1"/>
    <property type="molecule type" value="Genomic_DNA"/>
</dbReference>
<gene>
    <name evidence="1" type="ORF">A4R26_09755</name>
</gene>
<proteinExistence type="predicted"/>
<evidence type="ECO:0000313" key="2">
    <source>
        <dbReference type="Proteomes" id="UP000192276"/>
    </source>
</evidence>
<protein>
    <recommendedName>
        <fullName evidence="3">Outer membrane protein beta-barrel domain-containing protein</fullName>
    </recommendedName>
</protein>
<name>A0A1V9EI72_9BACT</name>
<evidence type="ECO:0008006" key="3">
    <source>
        <dbReference type="Google" id="ProtNLM"/>
    </source>
</evidence>
<keyword evidence="2" id="KW-1185">Reference proteome</keyword>
<dbReference type="AlphaFoldDB" id="A0A1V9EI72"/>
<organism evidence="1 2">
    <name type="scientific">Niastella populi</name>
    <dbReference type="NCBI Taxonomy" id="550983"/>
    <lineage>
        <taxon>Bacteria</taxon>
        <taxon>Pseudomonadati</taxon>
        <taxon>Bacteroidota</taxon>
        <taxon>Chitinophagia</taxon>
        <taxon>Chitinophagales</taxon>
        <taxon>Chitinophagaceae</taxon>
        <taxon>Niastella</taxon>
    </lineage>
</organism>
<sequence>MANRFRLTVLACIVFIQTGTAQIKPGPTYRLGATVSFGLSNLTSNHVGVGGIAGAEKMFSKHFAAEIETSYNYFTGDKAIYVDAKNKSYAIPLLAGVKMYPLSNVYASLRTGAVYFLLNNMSSARVSFGYGAAGGINLPEKTNRLNVQVGYTGFQYDGISRGYATLAVAIIIK</sequence>
<comment type="caution">
    <text evidence="1">The sequence shown here is derived from an EMBL/GenBank/DDBJ whole genome shotgun (WGS) entry which is preliminary data.</text>
</comment>
<reference evidence="2" key="1">
    <citation type="submission" date="2016-04" db="EMBL/GenBank/DDBJ databases">
        <authorList>
            <person name="Chen L."/>
            <person name="Zhuang W."/>
            <person name="Wang G."/>
        </authorList>
    </citation>
    <scope>NUCLEOTIDE SEQUENCE [LARGE SCALE GENOMIC DNA]</scope>
    <source>
        <strain evidence="2">208</strain>
    </source>
</reference>
<evidence type="ECO:0000313" key="1">
    <source>
        <dbReference type="EMBL" id="OQP45761.1"/>
    </source>
</evidence>
<dbReference type="OrthoDB" id="657299at2"/>